<keyword evidence="4" id="KW-1185">Reference proteome</keyword>
<evidence type="ECO:0000256" key="1">
    <source>
        <dbReference type="ARBA" id="ARBA00010333"/>
    </source>
</evidence>
<keyword evidence="2" id="KW-0732">Signal</keyword>
<dbReference type="RefSeq" id="WP_170882459.1">
    <property type="nucleotide sequence ID" value="NZ_JABEYA020000002.1"/>
</dbReference>
<dbReference type="PANTHER" id="PTHR35936:SF25">
    <property type="entry name" value="ABC TRANSPORTER SUBSTRATE-BINDING PROTEIN"/>
    <property type="match status" value="1"/>
</dbReference>
<evidence type="ECO:0000313" key="3">
    <source>
        <dbReference type="EMBL" id="MDN3609614.1"/>
    </source>
</evidence>
<evidence type="ECO:0000313" key="4">
    <source>
        <dbReference type="Proteomes" id="UP001238540"/>
    </source>
</evidence>
<dbReference type="SUPFAM" id="SSF53850">
    <property type="entry name" value="Periplasmic binding protein-like II"/>
    <property type="match status" value="1"/>
</dbReference>
<organism evidence="3 4">
    <name type="scientific">Vibrio ostreicida</name>
    <dbReference type="NCBI Taxonomy" id="526588"/>
    <lineage>
        <taxon>Bacteria</taxon>
        <taxon>Pseudomonadati</taxon>
        <taxon>Pseudomonadota</taxon>
        <taxon>Gammaproteobacteria</taxon>
        <taxon>Vibrionales</taxon>
        <taxon>Vibrionaceae</taxon>
        <taxon>Vibrio</taxon>
    </lineage>
</organism>
<dbReference type="PANTHER" id="PTHR35936">
    <property type="entry name" value="MEMBRANE-BOUND LYTIC MUREIN TRANSGLYCOSYLASE F"/>
    <property type="match status" value="1"/>
</dbReference>
<reference evidence="4" key="1">
    <citation type="journal article" date="2019" name="Int. J. Syst. Evol. Microbiol.">
        <title>The Global Catalogue of Microorganisms (GCM) 10K type strain sequencing project: providing services to taxonomists for standard genome sequencing and annotation.</title>
        <authorList>
            <consortium name="The Broad Institute Genomics Platform"/>
            <consortium name="The Broad Institute Genome Sequencing Center for Infectious Disease"/>
            <person name="Wu L."/>
            <person name="Ma J."/>
        </authorList>
    </citation>
    <scope>NUCLEOTIDE SEQUENCE [LARGE SCALE GENOMIC DNA]</scope>
    <source>
        <strain evidence="4">CECT 7398</strain>
    </source>
</reference>
<gene>
    <name evidence="3" type="ORF">QWZ16_07845</name>
</gene>
<comment type="caution">
    <text evidence="3">The sequence shown here is derived from an EMBL/GenBank/DDBJ whole genome shotgun (WGS) entry which is preliminary data.</text>
</comment>
<dbReference type="EMBL" id="JAUFQC010000001">
    <property type="protein sequence ID" value="MDN3609614.1"/>
    <property type="molecule type" value="Genomic_DNA"/>
</dbReference>
<protein>
    <submittedName>
        <fullName evidence="3">Transporter substrate-binding domain-containing protein</fullName>
    </submittedName>
</protein>
<dbReference type="Gene3D" id="3.40.190.10">
    <property type="entry name" value="Periplasmic binding protein-like II"/>
    <property type="match status" value="2"/>
</dbReference>
<comment type="similarity">
    <text evidence="1">Belongs to the bacterial solute-binding protein 3 family.</text>
</comment>
<dbReference type="Proteomes" id="UP001238540">
    <property type="component" value="Unassembled WGS sequence"/>
</dbReference>
<sequence>MKSLLLCSILLFSSLSMAKPQVFMTSLEWPPYSGSELPEQGFSVAVAKAAFAAMGYELVVEFQPWVRAVALATKEDKYIGYFPEYYFETKDFLFSESIGNGPLGLVENTRFPVKWQTLDDLTLLSIGVVQGYINTTEFDEMVKKGELQVEASADDARNIYKVAKGRLDVAVIDSNVLDYLISVDIRAGLLKKRLQMNPRLLEDKELYMAFNNSESGLTWRNIFNQGLKKIQNSQSPVN</sequence>
<accession>A0ABT8BTB0</accession>
<evidence type="ECO:0000256" key="2">
    <source>
        <dbReference type="SAM" id="SignalP"/>
    </source>
</evidence>
<proteinExistence type="inferred from homology"/>
<name>A0ABT8BTB0_9VIBR</name>
<feature type="signal peptide" evidence="2">
    <location>
        <begin position="1"/>
        <end position="18"/>
    </location>
</feature>
<feature type="chain" id="PRO_5046863481" evidence="2">
    <location>
        <begin position="19"/>
        <end position="238"/>
    </location>
</feature>